<feature type="domain" description="Smr" evidence="1">
    <location>
        <begin position="119"/>
        <end position="178"/>
    </location>
</feature>
<name>A0A972FJU0_9FLAO</name>
<dbReference type="RefSeq" id="WP_169526293.1">
    <property type="nucleotide sequence ID" value="NZ_JAAMPU010000100.1"/>
</dbReference>
<dbReference type="Pfam" id="PF01713">
    <property type="entry name" value="Smr"/>
    <property type="match status" value="1"/>
</dbReference>
<dbReference type="InterPro" id="IPR002625">
    <property type="entry name" value="Smr_dom"/>
</dbReference>
<dbReference type="Proteomes" id="UP000712080">
    <property type="component" value="Unassembled WGS sequence"/>
</dbReference>
<comment type="caution">
    <text evidence="2">The sequence shown here is derived from an EMBL/GenBank/DDBJ whole genome shotgun (WGS) entry which is preliminary data.</text>
</comment>
<evidence type="ECO:0000259" key="1">
    <source>
        <dbReference type="Pfam" id="PF01713"/>
    </source>
</evidence>
<evidence type="ECO:0000313" key="3">
    <source>
        <dbReference type="Proteomes" id="UP000712080"/>
    </source>
</evidence>
<dbReference type="InterPro" id="IPR036063">
    <property type="entry name" value="Smr_dom_sf"/>
</dbReference>
<dbReference type="AlphaFoldDB" id="A0A972FJU0"/>
<keyword evidence="3" id="KW-1185">Reference proteome</keyword>
<dbReference type="Gene3D" id="3.30.1370.110">
    <property type="match status" value="1"/>
</dbReference>
<reference evidence="2" key="1">
    <citation type="submission" date="2020-02" db="EMBL/GenBank/DDBJ databases">
        <title>Flavobacterium sp. genome.</title>
        <authorList>
            <person name="Jung H.S."/>
            <person name="Baek J.H."/>
            <person name="Jeon C.O."/>
        </authorList>
    </citation>
    <scope>NUCLEOTIDE SEQUENCE</scope>
    <source>
        <strain evidence="2">SE-s28</strain>
    </source>
</reference>
<evidence type="ECO:0000313" key="2">
    <source>
        <dbReference type="EMBL" id="NMH27286.1"/>
    </source>
</evidence>
<sequence length="179" mass="20457">MKPGDKVAVLDDTFTGVVLSVEKDKVFIETTDGFQMTYFVNELVKILNSSELYKSTGIHNINKIKQEKADDSPSRKPETKRVKGEIPPAEYDLHIEKLVKNHSRMDQSEILELQLSNARYQIESAIKKRAPKIILIHGVGEGILKSELGYLLRRYDNVTYREAAYNKYGLGAMEVSFRY</sequence>
<organism evidence="2 3">
    <name type="scientific">Flavobacterium silvaticum</name>
    <dbReference type="NCBI Taxonomy" id="1852020"/>
    <lineage>
        <taxon>Bacteria</taxon>
        <taxon>Pseudomonadati</taxon>
        <taxon>Bacteroidota</taxon>
        <taxon>Flavobacteriia</taxon>
        <taxon>Flavobacteriales</taxon>
        <taxon>Flavobacteriaceae</taxon>
        <taxon>Flavobacterium</taxon>
    </lineage>
</organism>
<proteinExistence type="predicted"/>
<protein>
    <submittedName>
        <fullName evidence="2">DNA mismatch repair protein MutS</fullName>
    </submittedName>
</protein>
<accession>A0A972FJU0</accession>
<gene>
    <name evidence="2" type="ORF">G6047_04510</name>
</gene>
<dbReference type="EMBL" id="JAAMPU010000100">
    <property type="protein sequence ID" value="NMH27286.1"/>
    <property type="molecule type" value="Genomic_DNA"/>
</dbReference>